<dbReference type="AlphaFoldDB" id="D2VV18"/>
<evidence type="ECO:0000259" key="3">
    <source>
        <dbReference type="SMART" id="SM00093"/>
    </source>
</evidence>
<evidence type="ECO:0000256" key="1">
    <source>
        <dbReference type="ARBA" id="ARBA00009500"/>
    </source>
</evidence>
<evidence type="ECO:0000313" key="5">
    <source>
        <dbReference type="Proteomes" id="UP000006671"/>
    </source>
</evidence>
<dbReference type="Gene3D" id="2.10.310.10">
    <property type="entry name" value="Serpins superfamily"/>
    <property type="match status" value="1"/>
</dbReference>
<feature type="domain" description="Serpin" evidence="3">
    <location>
        <begin position="15"/>
        <end position="343"/>
    </location>
</feature>
<dbReference type="eggNOG" id="KOG2392">
    <property type="taxonomic scope" value="Eukaryota"/>
</dbReference>
<dbReference type="Proteomes" id="UP000006671">
    <property type="component" value="Unassembled WGS sequence"/>
</dbReference>
<dbReference type="PANTHER" id="PTHR11461">
    <property type="entry name" value="SERINE PROTEASE INHIBITOR, SERPIN"/>
    <property type="match status" value="1"/>
</dbReference>
<dbReference type="RefSeq" id="XP_002672107.1">
    <property type="nucleotide sequence ID" value="XM_002672061.1"/>
</dbReference>
<dbReference type="InParanoid" id="D2VV18"/>
<keyword evidence="5" id="KW-1185">Reference proteome</keyword>
<dbReference type="PANTHER" id="PTHR11461:SF211">
    <property type="entry name" value="GH10112P-RELATED"/>
    <property type="match status" value="1"/>
</dbReference>
<name>D2VV18_NAEGR</name>
<dbReference type="EMBL" id="GG738900">
    <property type="protein sequence ID" value="EFC39363.1"/>
    <property type="molecule type" value="Genomic_DNA"/>
</dbReference>
<dbReference type="InterPro" id="IPR023796">
    <property type="entry name" value="Serpin_dom"/>
</dbReference>
<dbReference type="GO" id="GO:0005615">
    <property type="term" value="C:extracellular space"/>
    <property type="evidence" value="ECO:0007669"/>
    <property type="project" value="InterPro"/>
</dbReference>
<dbReference type="VEuPathDB" id="AmoebaDB:NAEGRDRAFT_52487"/>
<dbReference type="Gene3D" id="2.30.39.10">
    <property type="entry name" value="Alpha-1-antitrypsin, domain 1"/>
    <property type="match status" value="1"/>
</dbReference>
<gene>
    <name evidence="4" type="ORF">NAEGRDRAFT_52487</name>
</gene>
<dbReference type="InterPro" id="IPR042185">
    <property type="entry name" value="Serpin_sf_2"/>
</dbReference>
<dbReference type="InterPro" id="IPR000215">
    <property type="entry name" value="Serpin_fam"/>
</dbReference>
<reference evidence="4 5" key="1">
    <citation type="journal article" date="2010" name="Cell">
        <title>The genome of Naegleria gruberi illuminates early eukaryotic versatility.</title>
        <authorList>
            <person name="Fritz-Laylin L.K."/>
            <person name="Prochnik S.E."/>
            <person name="Ginger M.L."/>
            <person name="Dacks J.B."/>
            <person name="Carpenter M.L."/>
            <person name="Field M.C."/>
            <person name="Kuo A."/>
            <person name="Paredez A."/>
            <person name="Chapman J."/>
            <person name="Pham J."/>
            <person name="Shu S."/>
            <person name="Neupane R."/>
            <person name="Cipriano M."/>
            <person name="Mancuso J."/>
            <person name="Tu H."/>
            <person name="Salamov A."/>
            <person name="Lindquist E."/>
            <person name="Shapiro H."/>
            <person name="Lucas S."/>
            <person name="Grigoriev I.V."/>
            <person name="Cande W.Z."/>
            <person name="Fulton C."/>
            <person name="Rokhsar D.S."/>
            <person name="Dawson S.C."/>
        </authorList>
    </citation>
    <scope>NUCLEOTIDE SEQUENCE [LARGE SCALE GENOMIC DNA]</scope>
    <source>
        <strain evidence="4 5">NEG-M</strain>
    </source>
</reference>
<comment type="similarity">
    <text evidence="1 2">Belongs to the serpin family.</text>
</comment>
<dbReference type="GeneID" id="8854068"/>
<dbReference type="InterPro" id="IPR042178">
    <property type="entry name" value="Serpin_sf_1"/>
</dbReference>
<evidence type="ECO:0000256" key="2">
    <source>
        <dbReference type="RuleBase" id="RU000411"/>
    </source>
</evidence>
<dbReference type="OrthoDB" id="6515587at2759"/>
<dbReference type="InterPro" id="IPR023795">
    <property type="entry name" value="Serpin_CS"/>
</dbReference>
<evidence type="ECO:0000313" key="4">
    <source>
        <dbReference type="EMBL" id="EFC39363.1"/>
    </source>
</evidence>
<protein>
    <submittedName>
        <fullName evidence="4">Predicted protein</fullName>
    </submittedName>
</protein>
<dbReference type="CDD" id="cd00172">
    <property type="entry name" value="serpin"/>
    <property type="match status" value="1"/>
</dbReference>
<dbReference type="InterPro" id="IPR036186">
    <property type="entry name" value="Serpin_sf"/>
</dbReference>
<sequence>MVRGMFGSELEEQGLDYFGIIEKDVKPMMEQMMKSFNIENDDDCGTTLSMVNSIFLSDQFTLLESYHSLVNQTFNAKVDSCDFVNNQEGEIAKINKFVSDFTKGMIQNIVDCNFIQKTTRIVSLNGIYFAAQWKDQFDPSETKKKPFFTCDGSDSVSIEMMIKKDTRVLYGNDDPDEDENPQYHWIKLPYRSEHSMIIIMPMDKTEENDVFDKWIVEKLERMYYFSTESITMDRLSLPKMKIKEKVNLNDVFKSEPFNMKSMFSENANFERMIQNDHLPITDIFHECVIEINEEGTKASAITIKGRGKSAKSKFYFDVNRPFVMLITENCTQQVLFISKINNLSSSE</sequence>
<dbReference type="Gene3D" id="3.30.497.10">
    <property type="entry name" value="Antithrombin, subunit I, domain 2"/>
    <property type="match status" value="1"/>
</dbReference>
<organism evidence="5">
    <name type="scientific">Naegleria gruberi</name>
    <name type="common">Amoeba</name>
    <dbReference type="NCBI Taxonomy" id="5762"/>
    <lineage>
        <taxon>Eukaryota</taxon>
        <taxon>Discoba</taxon>
        <taxon>Heterolobosea</taxon>
        <taxon>Tetramitia</taxon>
        <taxon>Eutetramitia</taxon>
        <taxon>Vahlkampfiidae</taxon>
        <taxon>Naegleria</taxon>
    </lineage>
</organism>
<dbReference type="Pfam" id="PF00079">
    <property type="entry name" value="Serpin"/>
    <property type="match status" value="1"/>
</dbReference>
<dbReference type="PROSITE" id="PS00284">
    <property type="entry name" value="SERPIN"/>
    <property type="match status" value="1"/>
</dbReference>
<accession>D2VV18</accession>
<dbReference type="SMART" id="SM00093">
    <property type="entry name" value="SERPIN"/>
    <property type="match status" value="1"/>
</dbReference>
<proteinExistence type="inferred from homology"/>
<dbReference type="STRING" id="5762.D2VV18"/>
<dbReference type="KEGG" id="ngr:NAEGRDRAFT_52487"/>
<dbReference type="SUPFAM" id="SSF56574">
    <property type="entry name" value="Serpins"/>
    <property type="match status" value="1"/>
</dbReference>
<dbReference type="GO" id="GO:0004867">
    <property type="term" value="F:serine-type endopeptidase inhibitor activity"/>
    <property type="evidence" value="ECO:0007669"/>
    <property type="project" value="InterPro"/>
</dbReference>